<dbReference type="OrthoDB" id="8582979at2"/>
<reference evidence="2 3" key="2">
    <citation type="journal article" date="2012" name="J. Bacteriol.">
        <title>Complete genome sequences of Desulfosporosinus orientis DSM765T, Desulfosporosinus youngiae DSM17734T, Desulfosporosinus meridiei DSM13257T, and Desulfosporosinus acidiphilus DSM22704T.</title>
        <authorList>
            <person name="Pester M."/>
            <person name="Brambilla E."/>
            <person name="Alazard D."/>
            <person name="Rattei T."/>
            <person name="Weinmaier T."/>
            <person name="Han J."/>
            <person name="Lucas S."/>
            <person name="Lapidus A."/>
            <person name="Cheng J.F."/>
            <person name="Goodwin L."/>
            <person name="Pitluck S."/>
            <person name="Peters L."/>
            <person name="Ovchinnikova G."/>
            <person name="Teshima H."/>
            <person name="Detter J.C."/>
            <person name="Han C.S."/>
            <person name="Tapia R."/>
            <person name="Land M.L."/>
            <person name="Hauser L."/>
            <person name="Kyrpides N.C."/>
            <person name="Ivanova N.N."/>
            <person name="Pagani I."/>
            <person name="Huntmann M."/>
            <person name="Wei C.L."/>
            <person name="Davenport K.W."/>
            <person name="Daligault H."/>
            <person name="Chain P.S."/>
            <person name="Chen A."/>
            <person name="Mavromatis K."/>
            <person name="Markowitz V."/>
            <person name="Szeto E."/>
            <person name="Mikhailova N."/>
            <person name="Pati A."/>
            <person name="Wagner M."/>
            <person name="Woyke T."/>
            <person name="Ollivier B."/>
            <person name="Klenk H.P."/>
            <person name="Spring S."/>
            <person name="Loy A."/>
        </authorList>
    </citation>
    <scope>NUCLEOTIDE SEQUENCE [LARGE SCALE GENOMIC DNA]</scope>
    <source>
        <strain evidence="3">ATCC 19365 / DSM 765 / NCIMB 8382 / VKM B-1628</strain>
    </source>
</reference>
<dbReference type="PATRIC" id="fig|768706.3.peg.4195"/>
<dbReference type="InterPro" id="IPR010390">
    <property type="entry name" value="ABC-2_transporter-like"/>
</dbReference>
<dbReference type="PANTHER" id="PTHR36832">
    <property type="entry name" value="SLR1174 PROTEIN-RELATED"/>
    <property type="match status" value="1"/>
</dbReference>
<feature type="transmembrane region" description="Helical" evidence="1">
    <location>
        <begin position="147"/>
        <end position="171"/>
    </location>
</feature>
<dbReference type="eggNOG" id="COG4587">
    <property type="taxonomic scope" value="Bacteria"/>
</dbReference>
<sequence length="268" mass="30798">MIGTLRMYGVFTRKSMQRAAAYRFDAWTRILGNIMMLFMWGFVWYALYRGRGTVESVSFHSMLSYILISQALQGIHGAGTPLWEIQERVRTGDIAMEMLKPYDYPTRMLFTDFGSIIFYFLTAVLPLYTVIFLIFSPAMPTTFTQGAVFILSAVLGYFIRYCIELTFGLFTFWLVETGGVEDIFYFSISLFSGSVVPLWFFPDWLENVARYLPFQGIYFVPNSIFVGQLRGEALLKALSTQVIWLVVCYAILRYVWAKASMKIVIQGG</sequence>
<name>G7WH71_DESOD</name>
<keyword evidence="1" id="KW-0812">Transmembrane</keyword>
<feature type="transmembrane region" description="Helical" evidence="1">
    <location>
        <begin position="208"/>
        <end position="227"/>
    </location>
</feature>
<accession>G7WH71</accession>
<dbReference type="PANTHER" id="PTHR36832:SF1">
    <property type="entry name" value="SLR1174 PROTEIN"/>
    <property type="match status" value="1"/>
</dbReference>
<evidence type="ECO:0000256" key="1">
    <source>
        <dbReference type="SAM" id="Phobius"/>
    </source>
</evidence>
<keyword evidence="1" id="KW-1133">Transmembrane helix</keyword>
<proteinExistence type="predicted"/>
<evidence type="ECO:0000313" key="3">
    <source>
        <dbReference type="Proteomes" id="UP000006346"/>
    </source>
</evidence>
<dbReference type="Pfam" id="PF06182">
    <property type="entry name" value="ABC2_membrane_6"/>
    <property type="match status" value="1"/>
</dbReference>
<feature type="transmembrane region" description="Helical" evidence="1">
    <location>
        <begin position="183"/>
        <end position="201"/>
    </location>
</feature>
<dbReference type="HOGENOM" id="CLU_084465_0_0_9"/>
<reference evidence="3" key="1">
    <citation type="submission" date="2011-11" db="EMBL/GenBank/DDBJ databases">
        <title>Complete sequence of Desulfosporosinus orientis DSM 765.</title>
        <authorList>
            <person name="Lucas S."/>
            <person name="Han J."/>
            <person name="Lapidus A."/>
            <person name="Cheng J.-F."/>
            <person name="Goodwin L."/>
            <person name="Pitluck S."/>
            <person name="Peters L."/>
            <person name="Ovchinnikova G."/>
            <person name="Teshima H."/>
            <person name="Detter J.C."/>
            <person name="Han C."/>
            <person name="Tapia R."/>
            <person name="Land M."/>
            <person name="Hauser L."/>
            <person name="Kyrpides N."/>
            <person name="Ivanova N."/>
            <person name="Pagani I."/>
            <person name="Pester M."/>
            <person name="Spring S."/>
            <person name="Ollivier B."/>
            <person name="Rattei T."/>
            <person name="Klenk H.-P."/>
            <person name="Wagner M."/>
            <person name="Loy A."/>
            <person name="Woyke T."/>
        </authorList>
    </citation>
    <scope>NUCLEOTIDE SEQUENCE [LARGE SCALE GENOMIC DNA]</scope>
    <source>
        <strain evidence="3">ATCC 19365 / DSM 765 / NCIMB 8382 / VKM B-1628</strain>
    </source>
</reference>
<keyword evidence="3" id="KW-1185">Reference proteome</keyword>
<dbReference type="RefSeq" id="WP_014186386.1">
    <property type="nucleotide sequence ID" value="NC_016584.1"/>
</dbReference>
<protein>
    <submittedName>
        <fullName evidence="2">ABC-type uncharacterized transport system, permease component</fullName>
    </submittedName>
</protein>
<feature type="transmembrane region" description="Helical" evidence="1">
    <location>
        <begin position="26"/>
        <end position="47"/>
    </location>
</feature>
<dbReference type="AlphaFoldDB" id="G7WH71"/>
<evidence type="ECO:0000313" key="2">
    <source>
        <dbReference type="EMBL" id="AET69579.1"/>
    </source>
</evidence>
<dbReference type="STRING" id="768706.Desor_4142"/>
<gene>
    <name evidence="2" type="ordered locus">Desor_4142</name>
</gene>
<dbReference type="Proteomes" id="UP000006346">
    <property type="component" value="Chromosome"/>
</dbReference>
<dbReference type="KEGG" id="dor:Desor_4142"/>
<feature type="transmembrane region" description="Helical" evidence="1">
    <location>
        <begin position="233"/>
        <end position="252"/>
    </location>
</feature>
<feature type="transmembrane region" description="Helical" evidence="1">
    <location>
        <begin position="116"/>
        <end position="135"/>
    </location>
</feature>
<organism evidence="2 3">
    <name type="scientific">Desulfosporosinus orientis (strain ATCC 19365 / DSM 765 / NCIMB 8382 / VKM B-1628 / Singapore I)</name>
    <name type="common">Desulfotomaculum orientis</name>
    <dbReference type="NCBI Taxonomy" id="768706"/>
    <lineage>
        <taxon>Bacteria</taxon>
        <taxon>Bacillati</taxon>
        <taxon>Bacillota</taxon>
        <taxon>Clostridia</taxon>
        <taxon>Eubacteriales</taxon>
        <taxon>Desulfitobacteriaceae</taxon>
        <taxon>Desulfosporosinus</taxon>
    </lineage>
</organism>
<dbReference type="EMBL" id="CP003108">
    <property type="protein sequence ID" value="AET69579.1"/>
    <property type="molecule type" value="Genomic_DNA"/>
</dbReference>
<keyword evidence="1" id="KW-0472">Membrane</keyword>